<dbReference type="OrthoDB" id="646623at2"/>
<proteinExistence type="predicted"/>
<dbReference type="InterPro" id="IPR011006">
    <property type="entry name" value="CheY-like_superfamily"/>
</dbReference>
<evidence type="ECO:0000259" key="3">
    <source>
        <dbReference type="PROSITE" id="PS50930"/>
    </source>
</evidence>
<dbReference type="Pfam" id="PF00072">
    <property type="entry name" value="Response_reg"/>
    <property type="match status" value="1"/>
</dbReference>
<dbReference type="FunFam" id="3.40.50.2300:FF:000361">
    <property type="entry name" value="Two-component system response regulator"/>
    <property type="match status" value="1"/>
</dbReference>
<dbReference type="SUPFAM" id="SSF52172">
    <property type="entry name" value="CheY-like"/>
    <property type="match status" value="1"/>
</dbReference>
<comment type="caution">
    <text evidence="4">The sequence shown here is derived from an EMBL/GenBank/DDBJ whole genome shotgun (WGS) entry which is preliminary data.</text>
</comment>
<feature type="modified residue" description="4-aspartylphosphate" evidence="1">
    <location>
        <position position="55"/>
    </location>
</feature>
<dbReference type="SMART" id="SM00850">
    <property type="entry name" value="LytTR"/>
    <property type="match status" value="1"/>
</dbReference>
<dbReference type="GO" id="GO:0000156">
    <property type="term" value="F:phosphorelay response regulator activity"/>
    <property type="evidence" value="ECO:0007669"/>
    <property type="project" value="InterPro"/>
</dbReference>
<dbReference type="GO" id="GO:0003677">
    <property type="term" value="F:DNA binding"/>
    <property type="evidence" value="ECO:0007669"/>
    <property type="project" value="InterPro"/>
</dbReference>
<dbReference type="EMBL" id="SDHW01000005">
    <property type="protein sequence ID" value="RXK58766.1"/>
    <property type="molecule type" value="Genomic_DNA"/>
</dbReference>
<feature type="domain" description="Response regulatory" evidence="2">
    <location>
        <begin position="2"/>
        <end position="115"/>
    </location>
</feature>
<keyword evidence="1" id="KW-0597">Phosphoprotein</keyword>
<sequence>MKAVIIEDENLIAKELQYKISTVADDVQILDVLTSLKTARKWFMQNAEPDLLFMDIQLSDGVSFELFEHFKLNCPVIFTTAYDEYAIRAFKVNGIDYLLKPVDTDELQKAIDKCRTMLQQQPKLPSSMEELMKLLQNPLPATTLYKEKFVVSVRNNWIPVLTKDIACFVRDNLNYLYTFSGEKYILDYVTLEEIEELLDPKYFYRANRQSIVHIDAIQTIKPHENQKLTLTLKAPLKMEQDVSREKAPAFKRWFER</sequence>
<dbReference type="InterPro" id="IPR007492">
    <property type="entry name" value="LytTR_DNA-bd_dom"/>
</dbReference>
<accession>A0A4Q1CFH6</accession>
<dbReference type="Pfam" id="PF04397">
    <property type="entry name" value="LytTR"/>
    <property type="match status" value="1"/>
</dbReference>
<dbReference type="InterPro" id="IPR001789">
    <property type="entry name" value="Sig_transdc_resp-reg_receiver"/>
</dbReference>
<dbReference type="PANTHER" id="PTHR37299">
    <property type="entry name" value="TRANSCRIPTIONAL REGULATOR-RELATED"/>
    <property type="match status" value="1"/>
</dbReference>
<organism evidence="4 5">
    <name type="scientific">Lacibacter luteus</name>
    <dbReference type="NCBI Taxonomy" id="2508719"/>
    <lineage>
        <taxon>Bacteria</taxon>
        <taxon>Pseudomonadati</taxon>
        <taxon>Bacteroidota</taxon>
        <taxon>Chitinophagia</taxon>
        <taxon>Chitinophagales</taxon>
        <taxon>Chitinophagaceae</taxon>
        <taxon>Lacibacter</taxon>
    </lineage>
</organism>
<evidence type="ECO:0000313" key="4">
    <source>
        <dbReference type="EMBL" id="RXK58766.1"/>
    </source>
</evidence>
<dbReference type="AlphaFoldDB" id="A0A4Q1CFH6"/>
<dbReference type="Proteomes" id="UP000290204">
    <property type="component" value="Unassembled WGS sequence"/>
</dbReference>
<feature type="domain" description="HTH LytTR-type" evidence="3">
    <location>
        <begin position="149"/>
        <end position="256"/>
    </location>
</feature>
<dbReference type="Gene3D" id="3.40.50.2300">
    <property type="match status" value="1"/>
</dbReference>
<evidence type="ECO:0000259" key="2">
    <source>
        <dbReference type="PROSITE" id="PS50110"/>
    </source>
</evidence>
<dbReference type="Gene3D" id="2.40.50.1020">
    <property type="entry name" value="LytTr DNA-binding domain"/>
    <property type="match status" value="1"/>
</dbReference>
<reference evidence="4 5" key="1">
    <citation type="submission" date="2019-01" db="EMBL/GenBank/DDBJ databases">
        <title>Lacibacter sp. strain TTM-7.</title>
        <authorList>
            <person name="Chen W.-M."/>
        </authorList>
    </citation>
    <scope>NUCLEOTIDE SEQUENCE [LARGE SCALE GENOMIC DNA]</scope>
    <source>
        <strain evidence="4 5">TTM-7</strain>
    </source>
</reference>
<dbReference type="RefSeq" id="WP_129131822.1">
    <property type="nucleotide sequence ID" value="NZ_SDHW01000005.1"/>
</dbReference>
<dbReference type="PROSITE" id="PS50110">
    <property type="entry name" value="RESPONSE_REGULATORY"/>
    <property type="match status" value="1"/>
</dbReference>
<name>A0A4Q1CFH6_9BACT</name>
<keyword evidence="5" id="KW-1185">Reference proteome</keyword>
<dbReference type="PROSITE" id="PS50930">
    <property type="entry name" value="HTH_LYTTR"/>
    <property type="match status" value="1"/>
</dbReference>
<evidence type="ECO:0000256" key="1">
    <source>
        <dbReference type="PROSITE-ProRule" id="PRU00169"/>
    </source>
</evidence>
<dbReference type="PANTHER" id="PTHR37299:SF1">
    <property type="entry name" value="STAGE 0 SPORULATION PROTEIN A HOMOLOG"/>
    <property type="match status" value="1"/>
</dbReference>
<dbReference type="SMART" id="SM00448">
    <property type="entry name" value="REC"/>
    <property type="match status" value="1"/>
</dbReference>
<protein>
    <submittedName>
        <fullName evidence="4">Response regulator transcription factor</fullName>
    </submittedName>
</protein>
<gene>
    <name evidence="4" type="ORF">ESA94_15360</name>
</gene>
<evidence type="ECO:0000313" key="5">
    <source>
        <dbReference type="Proteomes" id="UP000290204"/>
    </source>
</evidence>
<dbReference type="InterPro" id="IPR046947">
    <property type="entry name" value="LytR-like"/>
</dbReference>